<keyword evidence="2" id="KW-0805">Transcription regulation</keyword>
<evidence type="ECO:0000256" key="2">
    <source>
        <dbReference type="ARBA" id="ARBA00023015"/>
    </source>
</evidence>
<evidence type="ECO:0000256" key="1">
    <source>
        <dbReference type="ARBA" id="ARBA00022491"/>
    </source>
</evidence>
<evidence type="ECO:0000256" key="5">
    <source>
        <dbReference type="PROSITE-ProRule" id="PRU00335"/>
    </source>
</evidence>
<keyword evidence="3 5" id="KW-0238">DNA-binding</keyword>
<feature type="domain" description="HTH tetR-type" evidence="6">
    <location>
        <begin position="10"/>
        <end position="70"/>
    </location>
</feature>
<dbReference type="InterPro" id="IPR036271">
    <property type="entry name" value="Tet_transcr_reg_TetR-rel_C_sf"/>
</dbReference>
<dbReference type="Pfam" id="PF00440">
    <property type="entry name" value="TetR_N"/>
    <property type="match status" value="1"/>
</dbReference>
<feature type="DNA-binding region" description="H-T-H motif" evidence="5">
    <location>
        <begin position="33"/>
        <end position="52"/>
    </location>
</feature>
<protein>
    <submittedName>
        <fullName evidence="7">TetR family transcriptional regulator</fullName>
    </submittedName>
</protein>
<dbReference type="SUPFAM" id="SSF48498">
    <property type="entry name" value="Tetracyclin repressor-like, C-terminal domain"/>
    <property type="match status" value="1"/>
</dbReference>
<dbReference type="Pfam" id="PF13977">
    <property type="entry name" value="TetR_C_6"/>
    <property type="match status" value="1"/>
</dbReference>
<keyword evidence="1" id="KW-0678">Repressor</keyword>
<evidence type="ECO:0000313" key="8">
    <source>
        <dbReference type="Proteomes" id="UP000440096"/>
    </source>
</evidence>
<dbReference type="GO" id="GO:0003700">
    <property type="term" value="F:DNA-binding transcription factor activity"/>
    <property type="evidence" value="ECO:0007669"/>
    <property type="project" value="TreeGrafter"/>
</dbReference>
<dbReference type="PANTHER" id="PTHR30055">
    <property type="entry name" value="HTH-TYPE TRANSCRIPTIONAL REGULATOR RUTR"/>
    <property type="match status" value="1"/>
</dbReference>
<dbReference type="EMBL" id="WMBA01000001">
    <property type="protein sequence ID" value="MTD52521.1"/>
    <property type="molecule type" value="Genomic_DNA"/>
</dbReference>
<evidence type="ECO:0000256" key="3">
    <source>
        <dbReference type="ARBA" id="ARBA00023125"/>
    </source>
</evidence>
<comment type="caution">
    <text evidence="7">The sequence shown here is derived from an EMBL/GenBank/DDBJ whole genome shotgun (WGS) entry which is preliminary data.</text>
</comment>
<dbReference type="RefSeq" id="WP_154754774.1">
    <property type="nucleotide sequence ID" value="NZ_WMBA01000001.1"/>
</dbReference>
<dbReference type="GO" id="GO:0000976">
    <property type="term" value="F:transcription cis-regulatory region binding"/>
    <property type="evidence" value="ECO:0007669"/>
    <property type="project" value="TreeGrafter"/>
</dbReference>
<accession>A0A6N7YYK4</accession>
<dbReference type="Gene3D" id="1.10.357.10">
    <property type="entry name" value="Tetracycline Repressor, domain 2"/>
    <property type="match status" value="1"/>
</dbReference>
<dbReference type="InterPro" id="IPR001647">
    <property type="entry name" value="HTH_TetR"/>
</dbReference>
<organism evidence="7 8">
    <name type="scientific">Amycolatopsis pithecellobii</name>
    <dbReference type="NCBI Taxonomy" id="664692"/>
    <lineage>
        <taxon>Bacteria</taxon>
        <taxon>Bacillati</taxon>
        <taxon>Actinomycetota</taxon>
        <taxon>Actinomycetes</taxon>
        <taxon>Pseudonocardiales</taxon>
        <taxon>Pseudonocardiaceae</taxon>
        <taxon>Amycolatopsis</taxon>
    </lineage>
</organism>
<keyword evidence="8" id="KW-1185">Reference proteome</keyword>
<dbReference type="Proteomes" id="UP000440096">
    <property type="component" value="Unassembled WGS sequence"/>
</dbReference>
<dbReference type="SUPFAM" id="SSF46689">
    <property type="entry name" value="Homeodomain-like"/>
    <property type="match status" value="1"/>
</dbReference>
<evidence type="ECO:0000256" key="4">
    <source>
        <dbReference type="ARBA" id="ARBA00023163"/>
    </source>
</evidence>
<dbReference type="PANTHER" id="PTHR30055:SF234">
    <property type="entry name" value="HTH-TYPE TRANSCRIPTIONAL REGULATOR BETI"/>
    <property type="match status" value="1"/>
</dbReference>
<sequence>MPRLTESSRLRRRDDIAAAAMRCFARDGFSNTSMADIIREAGSSAGSVYSNFKNKSDLVRYAASNALRDLIATVTAEPPSERTPSSVLLHLLRASADGAHARTLLQIWAEAPQDTELADVAHQSTRELHALIEGLLVPWCRKQTPNSSSPQADADALADAVLTALQGFLVRIAIDRDANPAVLIDRTVAVFRRL</sequence>
<keyword evidence="4" id="KW-0804">Transcription</keyword>
<dbReference type="InterPro" id="IPR039538">
    <property type="entry name" value="BetI_C"/>
</dbReference>
<gene>
    <name evidence="7" type="ORF">GKO32_00775</name>
</gene>
<dbReference type="OrthoDB" id="5242390at2"/>
<evidence type="ECO:0000313" key="7">
    <source>
        <dbReference type="EMBL" id="MTD52521.1"/>
    </source>
</evidence>
<proteinExistence type="predicted"/>
<name>A0A6N7YYK4_9PSEU</name>
<dbReference type="InterPro" id="IPR009057">
    <property type="entry name" value="Homeodomain-like_sf"/>
</dbReference>
<dbReference type="AlphaFoldDB" id="A0A6N7YYK4"/>
<dbReference type="InterPro" id="IPR050109">
    <property type="entry name" value="HTH-type_TetR-like_transc_reg"/>
</dbReference>
<dbReference type="PRINTS" id="PR00455">
    <property type="entry name" value="HTHTETR"/>
</dbReference>
<reference evidence="7 8" key="1">
    <citation type="submission" date="2019-11" db="EMBL/GenBank/DDBJ databases">
        <title>Draft genome of Amycolatopsis RM579.</title>
        <authorList>
            <person name="Duangmal K."/>
            <person name="Mingma R."/>
        </authorList>
    </citation>
    <scope>NUCLEOTIDE SEQUENCE [LARGE SCALE GENOMIC DNA]</scope>
    <source>
        <strain evidence="7 8">RM579</strain>
    </source>
</reference>
<dbReference type="PROSITE" id="PS50977">
    <property type="entry name" value="HTH_TETR_2"/>
    <property type="match status" value="1"/>
</dbReference>
<evidence type="ECO:0000259" key="6">
    <source>
        <dbReference type="PROSITE" id="PS50977"/>
    </source>
</evidence>